<evidence type="ECO:0000313" key="1">
    <source>
        <dbReference type="EMBL" id="MDP9822098.1"/>
    </source>
</evidence>
<organism evidence="1 2">
    <name type="scientific">Nocardioides massiliensis</name>
    <dbReference type="NCBI Taxonomy" id="1325935"/>
    <lineage>
        <taxon>Bacteria</taxon>
        <taxon>Bacillati</taxon>
        <taxon>Actinomycetota</taxon>
        <taxon>Actinomycetes</taxon>
        <taxon>Propionibacteriales</taxon>
        <taxon>Nocardioidaceae</taxon>
        <taxon>Nocardioides</taxon>
    </lineage>
</organism>
<evidence type="ECO:0008006" key="3">
    <source>
        <dbReference type="Google" id="ProtNLM"/>
    </source>
</evidence>
<reference evidence="1 2" key="1">
    <citation type="submission" date="2023-07" db="EMBL/GenBank/DDBJ databases">
        <title>Sequencing the genomes of 1000 actinobacteria strains.</title>
        <authorList>
            <person name="Klenk H.-P."/>
        </authorList>
    </citation>
    <scope>NUCLEOTIDE SEQUENCE [LARGE SCALE GENOMIC DNA]</scope>
    <source>
        <strain evidence="1 2">GD13</strain>
    </source>
</reference>
<accession>A0ABT9NNU9</accession>
<evidence type="ECO:0000313" key="2">
    <source>
        <dbReference type="Proteomes" id="UP001240447"/>
    </source>
</evidence>
<name>A0ABT9NNU9_9ACTN</name>
<proteinExistence type="predicted"/>
<dbReference type="EMBL" id="JAUSQM010000001">
    <property type="protein sequence ID" value="MDP9822098.1"/>
    <property type="molecule type" value="Genomic_DNA"/>
</dbReference>
<sequence>MDLADLLAAQNGVVSRSQLGECDLAPHRIRRLLRTRELASIHPGVYVDHTGPPSWIQRAWAGCLHAWPAALWGPSALRAAEGPGRRATTGVGDEETIHVAIHHARRVRAVSGVTVHRVVDLDEQTLWNLGPPRQRPEDAALDAATHERLPAMDRIGVLARVLGARATTAARTRAALDRRARFPDRAWFEQLLDDLAKGTASVLEHGYLTLVERPHDLPTARRQVWARTASGSVFRDAEYDEQVIVELDGRLFHDSTRSRDRDMDRDLDAALDGRMTVRIGYGQVFDRPCATAGRVGAILRRHGIGDGAHPCGAGCVAAGPSVA</sequence>
<dbReference type="Proteomes" id="UP001240447">
    <property type="component" value="Unassembled WGS sequence"/>
</dbReference>
<gene>
    <name evidence="1" type="ORF">J2S59_001907</name>
</gene>
<keyword evidence="2" id="KW-1185">Reference proteome</keyword>
<comment type="caution">
    <text evidence="1">The sequence shown here is derived from an EMBL/GenBank/DDBJ whole genome shotgun (WGS) entry which is preliminary data.</text>
</comment>
<dbReference type="RefSeq" id="WP_068123943.1">
    <property type="nucleotide sequence ID" value="NZ_CCXJ01000677.1"/>
</dbReference>
<protein>
    <recommendedName>
        <fullName evidence="3">Type IV toxin-antitoxin system AbiEi family antitoxin domain-containing protein</fullName>
    </recommendedName>
</protein>